<evidence type="ECO:0000313" key="1">
    <source>
        <dbReference type="EMBL" id="MDP9844223.1"/>
    </source>
</evidence>
<dbReference type="GO" id="GO:0005840">
    <property type="term" value="C:ribosome"/>
    <property type="evidence" value="ECO:0007669"/>
    <property type="project" value="UniProtKB-KW"/>
</dbReference>
<proteinExistence type="predicted"/>
<dbReference type="RefSeq" id="WP_307558927.1">
    <property type="nucleotide sequence ID" value="NZ_JAUSQU010000001.1"/>
</dbReference>
<keyword evidence="1" id="KW-0560">Oxidoreductase</keyword>
<dbReference type="EMBL" id="JAUSQU010000001">
    <property type="protein sequence ID" value="MDP9844223.1"/>
    <property type="molecule type" value="Genomic_DNA"/>
</dbReference>
<dbReference type="GO" id="GO:0016491">
    <property type="term" value="F:oxidoreductase activity"/>
    <property type="evidence" value="ECO:0007669"/>
    <property type="project" value="UniProtKB-KW"/>
</dbReference>
<organism evidence="1 2">
    <name type="scientific">Streptosporangium lutulentum</name>
    <dbReference type="NCBI Taxonomy" id="1461250"/>
    <lineage>
        <taxon>Bacteria</taxon>
        <taxon>Bacillati</taxon>
        <taxon>Actinomycetota</taxon>
        <taxon>Actinomycetes</taxon>
        <taxon>Streptosporangiales</taxon>
        <taxon>Streptosporangiaceae</taxon>
        <taxon>Streptosporangium</taxon>
    </lineage>
</organism>
<dbReference type="Proteomes" id="UP001225356">
    <property type="component" value="Unassembled WGS sequence"/>
</dbReference>
<evidence type="ECO:0000313" key="2">
    <source>
        <dbReference type="Proteomes" id="UP001225356"/>
    </source>
</evidence>
<dbReference type="Gene3D" id="3.30.1390.10">
    <property type="match status" value="1"/>
</dbReference>
<gene>
    <name evidence="1" type="ORF">J2853_003434</name>
</gene>
<comment type="caution">
    <text evidence="1">The sequence shown here is derived from an EMBL/GenBank/DDBJ whole genome shotgun (WGS) entry which is preliminary data.</text>
</comment>
<sequence>MPNIGPVELLIAAALLAVILAIVLGVVVVARRGDRASLPPPMPPAPQDLQELVTRLTRQGQKIHAIKALRHHTGLGLSESKKVIDAVALGHPMWSHPVLAPFRPSPVALPHAGPDLATRVRELKAAGRTAQAIHLVRGETGMGQAEAELFVGSL</sequence>
<reference evidence="1 2" key="1">
    <citation type="submission" date="2023-07" db="EMBL/GenBank/DDBJ databases">
        <title>Sequencing the genomes of 1000 actinobacteria strains.</title>
        <authorList>
            <person name="Klenk H.-P."/>
        </authorList>
    </citation>
    <scope>NUCLEOTIDE SEQUENCE [LARGE SCALE GENOMIC DNA]</scope>
    <source>
        <strain evidence="1 2">DSM 46740</strain>
    </source>
</reference>
<accession>A0ABT9QBT5</accession>
<protein>
    <submittedName>
        <fullName evidence="1">Ribosomal protein L7/L12</fullName>
    </submittedName>
</protein>
<name>A0ABT9QBT5_9ACTN</name>
<keyword evidence="1" id="KW-0689">Ribosomal protein</keyword>
<keyword evidence="1" id="KW-0687">Ribonucleoprotein</keyword>
<keyword evidence="2" id="KW-1185">Reference proteome</keyword>
<dbReference type="InterPro" id="IPR014719">
    <property type="entry name" value="Ribosomal_bL12_C/ClpS-like"/>
</dbReference>